<comment type="caution">
    <text evidence="3">The sequence shown here is derived from an EMBL/GenBank/DDBJ whole genome shotgun (WGS) entry which is preliminary data.</text>
</comment>
<evidence type="ECO:0000256" key="2">
    <source>
        <dbReference type="ARBA" id="ARBA00011965"/>
    </source>
</evidence>
<reference evidence="3" key="2">
    <citation type="journal article" date="2023" name="Science">
        <title>Genomic signatures of disease resistance in endangered staghorn corals.</title>
        <authorList>
            <person name="Vollmer S.V."/>
            <person name="Selwyn J.D."/>
            <person name="Despard B.A."/>
            <person name="Roesel C.L."/>
        </authorList>
    </citation>
    <scope>NUCLEOTIDE SEQUENCE</scope>
    <source>
        <strain evidence="3">K2</strain>
    </source>
</reference>
<dbReference type="GO" id="GO:0008270">
    <property type="term" value="F:zinc ion binding"/>
    <property type="evidence" value="ECO:0007669"/>
    <property type="project" value="InterPro"/>
</dbReference>
<dbReference type="GO" id="GO:0006508">
    <property type="term" value="P:proteolysis"/>
    <property type="evidence" value="ECO:0007669"/>
    <property type="project" value="InterPro"/>
</dbReference>
<evidence type="ECO:0000313" key="3">
    <source>
        <dbReference type="EMBL" id="KAK2554377.1"/>
    </source>
</evidence>
<evidence type="ECO:0000313" key="4">
    <source>
        <dbReference type="Proteomes" id="UP001249851"/>
    </source>
</evidence>
<name>A0AAD9Q423_ACRCE</name>
<keyword evidence="3" id="KW-0645">Protease</keyword>
<organism evidence="3 4">
    <name type="scientific">Acropora cervicornis</name>
    <name type="common">Staghorn coral</name>
    <dbReference type="NCBI Taxonomy" id="6130"/>
    <lineage>
        <taxon>Eukaryota</taxon>
        <taxon>Metazoa</taxon>
        <taxon>Cnidaria</taxon>
        <taxon>Anthozoa</taxon>
        <taxon>Hexacorallia</taxon>
        <taxon>Scleractinia</taxon>
        <taxon>Astrocoeniina</taxon>
        <taxon>Acroporidae</taxon>
        <taxon>Acropora</taxon>
    </lineage>
</organism>
<dbReference type="GO" id="GO:0004177">
    <property type="term" value="F:aminopeptidase activity"/>
    <property type="evidence" value="ECO:0007669"/>
    <property type="project" value="UniProtKB-KW"/>
</dbReference>
<keyword evidence="3" id="KW-0378">Hydrolase</keyword>
<dbReference type="Pfam" id="PF02127">
    <property type="entry name" value="Peptidase_M18"/>
    <property type="match status" value="1"/>
</dbReference>
<protein>
    <recommendedName>
        <fullName evidence="2">aspartyl aminopeptidase</fullName>
        <ecNumber evidence="2">3.4.11.21</ecNumber>
    </recommendedName>
</protein>
<accession>A0AAD9Q423</accession>
<dbReference type="Proteomes" id="UP001249851">
    <property type="component" value="Unassembled WGS sequence"/>
</dbReference>
<dbReference type="SUPFAM" id="SSF53187">
    <property type="entry name" value="Zn-dependent exopeptidases"/>
    <property type="match status" value="1"/>
</dbReference>
<dbReference type="PANTHER" id="PTHR28570">
    <property type="entry name" value="ASPARTYL AMINOPEPTIDASE"/>
    <property type="match status" value="1"/>
</dbReference>
<reference evidence="3" key="1">
    <citation type="journal article" date="2023" name="G3 (Bethesda)">
        <title>Whole genome assembly and annotation of the endangered Caribbean coral Acropora cervicornis.</title>
        <authorList>
            <person name="Selwyn J.D."/>
            <person name="Vollmer S.V."/>
        </authorList>
    </citation>
    <scope>NUCLEOTIDE SEQUENCE</scope>
    <source>
        <strain evidence="3">K2</strain>
    </source>
</reference>
<proteinExistence type="predicted"/>
<gene>
    <name evidence="3" type="ORF">P5673_024080</name>
</gene>
<dbReference type="EC" id="3.4.11.21" evidence="2"/>
<keyword evidence="4" id="KW-1185">Reference proteome</keyword>
<dbReference type="EMBL" id="JARQWQ010000070">
    <property type="protein sequence ID" value="KAK2554377.1"/>
    <property type="molecule type" value="Genomic_DNA"/>
</dbReference>
<dbReference type="Gene3D" id="3.40.630.10">
    <property type="entry name" value="Zn peptidases"/>
    <property type="match status" value="1"/>
</dbReference>
<evidence type="ECO:0000256" key="1">
    <source>
        <dbReference type="ARBA" id="ARBA00001335"/>
    </source>
</evidence>
<sequence>MITEMKAKCKHQENHNPALHKGYCVRNDSPCASTMRPILSARLGLLTVDIGSPQLSMHFMRKMCCSSIIYQET</sequence>
<comment type="catalytic activity">
    <reaction evidence="1">
        <text>Release of an N-terminal aspartate or glutamate from a peptide, with a preference for aspartate.</text>
        <dbReference type="EC" id="3.4.11.21"/>
    </reaction>
</comment>
<dbReference type="InterPro" id="IPR001948">
    <property type="entry name" value="Peptidase_M18"/>
</dbReference>
<dbReference type="PANTHER" id="PTHR28570:SF3">
    <property type="entry name" value="ASPARTYL AMINOPEPTIDASE"/>
    <property type="match status" value="1"/>
</dbReference>
<keyword evidence="3" id="KW-0031">Aminopeptidase</keyword>
<dbReference type="AlphaFoldDB" id="A0AAD9Q423"/>